<keyword evidence="2" id="KW-0614">Plasmid</keyword>
<accession>A0A5Q0CCZ8</accession>
<evidence type="ECO:0000313" key="2">
    <source>
        <dbReference type="EMBL" id="QFY63263.1"/>
    </source>
</evidence>
<dbReference type="AlphaFoldDB" id="A0A5Q0CCZ8"/>
<dbReference type="RefSeq" id="WP_153273232.1">
    <property type="nucleotide sequence ID" value="NZ_CP043499.1"/>
</dbReference>
<evidence type="ECO:0000256" key="1">
    <source>
        <dbReference type="SAM" id="Phobius"/>
    </source>
</evidence>
<geneLocation type="plasmid" evidence="2 3">
    <name>unnamed</name>
</geneLocation>
<dbReference type="EMBL" id="CP043499">
    <property type="protein sequence ID" value="QFY63263.1"/>
    <property type="molecule type" value="Genomic_DNA"/>
</dbReference>
<keyword evidence="1" id="KW-0472">Membrane</keyword>
<dbReference type="Proteomes" id="UP000326881">
    <property type="component" value="Plasmid unnamed"/>
</dbReference>
<reference evidence="2 3" key="1">
    <citation type="submission" date="2019-08" db="EMBL/GenBank/DDBJ databases">
        <title>Prosopis cineraria nodule microbiome.</title>
        <authorList>
            <person name="Ali R."/>
            <person name="Chaluvadi S.R."/>
            <person name="Wang X."/>
        </authorList>
    </citation>
    <scope>NUCLEOTIDE SEQUENCE [LARGE SCALE GENOMIC DNA]</scope>
    <source>
        <strain evidence="2 3">BG7</strain>
        <plasmid evidence="2 3">unnamed</plasmid>
    </source>
</reference>
<keyword evidence="1" id="KW-0812">Transmembrane</keyword>
<protein>
    <submittedName>
        <fullName evidence="2">Uncharacterized protein</fullName>
    </submittedName>
</protein>
<evidence type="ECO:0000313" key="3">
    <source>
        <dbReference type="Proteomes" id="UP000326881"/>
    </source>
</evidence>
<sequence length="60" mass="6788">MSWLIGIILGILLPWLIRRHALLHAFSFFGVGAGCTLWSVICIVTVPIMIVVVFVYREVF</sequence>
<proteinExistence type="predicted"/>
<organism evidence="2 3">
    <name type="scientific">Rhizobium grahamii</name>
    <dbReference type="NCBI Taxonomy" id="1120045"/>
    <lineage>
        <taxon>Bacteria</taxon>
        <taxon>Pseudomonadati</taxon>
        <taxon>Pseudomonadota</taxon>
        <taxon>Alphaproteobacteria</taxon>
        <taxon>Hyphomicrobiales</taxon>
        <taxon>Rhizobiaceae</taxon>
        <taxon>Rhizobium/Agrobacterium group</taxon>
        <taxon>Rhizobium</taxon>
    </lineage>
</organism>
<keyword evidence="3" id="KW-1185">Reference proteome</keyword>
<dbReference type="KEGG" id="rgr:FZ934_23530"/>
<gene>
    <name evidence="2" type="ORF">FZ934_23530</name>
</gene>
<feature type="transmembrane region" description="Helical" evidence="1">
    <location>
        <begin position="29"/>
        <end position="56"/>
    </location>
</feature>
<keyword evidence="1" id="KW-1133">Transmembrane helix</keyword>
<name>A0A5Q0CCZ8_9HYPH</name>